<dbReference type="AlphaFoldDB" id="A0A9P9GZ80"/>
<evidence type="ECO:0000313" key="1">
    <source>
        <dbReference type="EMBL" id="KAH7248268.1"/>
    </source>
</evidence>
<keyword evidence="2" id="KW-1185">Reference proteome</keyword>
<feature type="non-terminal residue" evidence="1">
    <location>
        <position position="1"/>
    </location>
</feature>
<organism evidence="1 2">
    <name type="scientific">Fusarium solani</name>
    <name type="common">Filamentous fungus</name>
    <dbReference type="NCBI Taxonomy" id="169388"/>
    <lineage>
        <taxon>Eukaryota</taxon>
        <taxon>Fungi</taxon>
        <taxon>Dikarya</taxon>
        <taxon>Ascomycota</taxon>
        <taxon>Pezizomycotina</taxon>
        <taxon>Sordariomycetes</taxon>
        <taxon>Hypocreomycetidae</taxon>
        <taxon>Hypocreales</taxon>
        <taxon>Nectriaceae</taxon>
        <taxon>Fusarium</taxon>
        <taxon>Fusarium solani species complex</taxon>
    </lineage>
</organism>
<comment type="caution">
    <text evidence="1">The sequence shown here is derived from an EMBL/GenBank/DDBJ whole genome shotgun (WGS) entry which is preliminary data.</text>
</comment>
<dbReference type="EMBL" id="JAGTJS010000014">
    <property type="protein sequence ID" value="KAH7248268.1"/>
    <property type="molecule type" value="Genomic_DNA"/>
</dbReference>
<name>A0A9P9GZ80_FUSSL</name>
<accession>A0A9P9GZ80</accession>
<reference evidence="1" key="1">
    <citation type="journal article" date="2021" name="Nat. Commun.">
        <title>Genetic determinants of endophytism in the Arabidopsis root mycobiome.</title>
        <authorList>
            <person name="Mesny F."/>
            <person name="Miyauchi S."/>
            <person name="Thiergart T."/>
            <person name="Pickel B."/>
            <person name="Atanasova L."/>
            <person name="Karlsson M."/>
            <person name="Huettel B."/>
            <person name="Barry K.W."/>
            <person name="Haridas S."/>
            <person name="Chen C."/>
            <person name="Bauer D."/>
            <person name="Andreopoulos W."/>
            <person name="Pangilinan J."/>
            <person name="LaButti K."/>
            <person name="Riley R."/>
            <person name="Lipzen A."/>
            <person name="Clum A."/>
            <person name="Drula E."/>
            <person name="Henrissat B."/>
            <person name="Kohler A."/>
            <person name="Grigoriev I.V."/>
            <person name="Martin F.M."/>
            <person name="Hacquard S."/>
        </authorList>
    </citation>
    <scope>NUCLEOTIDE SEQUENCE</scope>
    <source>
        <strain evidence="1">FSSC 5 MPI-SDFR-AT-0091</strain>
    </source>
</reference>
<proteinExistence type="predicted"/>
<gene>
    <name evidence="1" type="ORF">B0J15DRAFT_400859</name>
</gene>
<protein>
    <submittedName>
        <fullName evidence="1">Uncharacterized protein</fullName>
    </submittedName>
</protein>
<evidence type="ECO:0000313" key="2">
    <source>
        <dbReference type="Proteomes" id="UP000736672"/>
    </source>
</evidence>
<dbReference type="Proteomes" id="UP000736672">
    <property type="component" value="Unassembled WGS sequence"/>
</dbReference>
<sequence length="49" mass="5478">PEHFIEQASCLCSELMLGWDPTANLNKIEDDITNADEGYSFVQYPDSGL</sequence>